<name>A0ACB8U6X9_9APHY</name>
<sequence length="578" mass="61504">MDPEYSDWNRLRKKQYKVDLHPPGPPLEDISVSCGDLKDLPGSETLRGVHIAGFDFVHQDSSQDQLDFPEGDFFSQGKSLEVSGDASHSAVPSDDFEFSSVLDKRATFASAVDSVYVTPAGSVGSEVKSAASSDVQSTALFSCTSFGELRDSLNPGEASASGPPKLGVTENQQDDSQSPKSTHSVPARRASDSICPVLTTDSMTTLTGRDSAPIVAPTSILRRDTDNDILSRSASRTSVLGLGNTSRPPSAMSLGGARGLRLRKYASLNFDLDTVTSLDNDDSFTRPQSFNTSRRVSFVDSLKDCSSGKAIDANAPNSKAEESVAKLATASLSAPIGMGHPWSLKNLNNFRVASPSWHVTPNLTSTPATSTGSGPANMHNKLKKKQRTTSTPVLSATPRLQDKTVDLPEGLKQIGLGIGYTHTPSRMISPRFPGFSPGEGSHRLQSPTSTPGRRAVSIIGTTSAIQRCTSIFSGLRHGKQGMGGSEKRGQGRLDALVERASEESDALEAVMREMYGTSWTAEGGSPSYGEGGPENVRKPGKVYSVPGMPGMTETLTRSRADATSSTLRLVEQTREAEL</sequence>
<keyword evidence="2" id="KW-1185">Reference proteome</keyword>
<accession>A0ACB8U6X9</accession>
<protein>
    <submittedName>
        <fullName evidence="1">Uncharacterized protein</fullName>
    </submittedName>
</protein>
<proteinExistence type="predicted"/>
<evidence type="ECO:0000313" key="1">
    <source>
        <dbReference type="EMBL" id="KAI0089909.1"/>
    </source>
</evidence>
<reference evidence="1" key="1">
    <citation type="journal article" date="2021" name="Environ. Microbiol.">
        <title>Gene family expansions and transcriptome signatures uncover fungal adaptations to wood decay.</title>
        <authorList>
            <person name="Hage H."/>
            <person name="Miyauchi S."/>
            <person name="Viragh M."/>
            <person name="Drula E."/>
            <person name="Min B."/>
            <person name="Chaduli D."/>
            <person name="Navarro D."/>
            <person name="Favel A."/>
            <person name="Norest M."/>
            <person name="Lesage-Meessen L."/>
            <person name="Balint B."/>
            <person name="Merenyi Z."/>
            <person name="de Eugenio L."/>
            <person name="Morin E."/>
            <person name="Martinez A.T."/>
            <person name="Baldrian P."/>
            <person name="Stursova M."/>
            <person name="Martinez M.J."/>
            <person name="Novotny C."/>
            <person name="Magnuson J.K."/>
            <person name="Spatafora J.W."/>
            <person name="Maurice S."/>
            <person name="Pangilinan J."/>
            <person name="Andreopoulos W."/>
            <person name="LaButti K."/>
            <person name="Hundley H."/>
            <person name="Na H."/>
            <person name="Kuo A."/>
            <person name="Barry K."/>
            <person name="Lipzen A."/>
            <person name="Henrissat B."/>
            <person name="Riley R."/>
            <person name="Ahrendt S."/>
            <person name="Nagy L.G."/>
            <person name="Grigoriev I.V."/>
            <person name="Martin F."/>
            <person name="Rosso M.N."/>
        </authorList>
    </citation>
    <scope>NUCLEOTIDE SEQUENCE</scope>
    <source>
        <strain evidence="1">CBS 384.51</strain>
    </source>
</reference>
<organism evidence="1 2">
    <name type="scientific">Irpex rosettiformis</name>
    <dbReference type="NCBI Taxonomy" id="378272"/>
    <lineage>
        <taxon>Eukaryota</taxon>
        <taxon>Fungi</taxon>
        <taxon>Dikarya</taxon>
        <taxon>Basidiomycota</taxon>
        <taxon>Agaricomycotina</taxon>
        <taxon>Agaricomycetes</taxon>
        <taxon>Polyporales</taxon>
        <taxon>Irpicaceae</taxon>
        <taxon>Irpex</taxon>
    </lineage>
</organism>
<dbReference type="EMBL" id="MU274909">
    <property type="protein sequence ID" value="KAI0089909.1"/>
    <property type="molecule type" value="Genomic_DNA"/>
</dbReference>
<gene>
    <name evidence="1" type="ORF">BDY19DRAFT_941414</name>
</gene>
<evidence type="ECO:0000313" key="2">
    <source>
        <dbReference type="Proteomes" id="UP001055072"/>
    </source>
</evidence>
<comment type="caution">
    <text evidence="1">The sequence shown here is derived from an EMBL/GenBank/DDBJ whole genome shotgun (WGS) entry which is preliminary data.</text>
</comment>
<dbReference type="Proteomes" id="UP001055072">
    <property type="component" value="Unassembled WGS sequence"/>
</dbReference>